<evidence type="ECO:0000313" key="1">
    <source>
        <dbReference type="Ensembl" id="ENSCPGP00000025201.1"/>
    </source>
</evidence>
<sequence length="49" mass="5847">MVLQYGPSCSPKPHRAVWVLLHPAKRLRLQMFGLAQDFRNLKEFLRCFF</sequence>
<organism evidence="1 2">
    <name type="scientific">Calidris pygmaea</name>
    <name type="common">Spoon-billed sandpiper</name>
    <dbReference type="NCBI Taxonomy" id="425635"/>
    <lineage>
        <taxon>Eukaryota</taxon>
        <taxon>Metazoa</taxon>
        <taxon>Chordata</taxon>
        <taxon>Craniata</taxon>
        <taxon>Vertebrata</taxon>
        <taxon>Euteleostomi</taxon>
        <taxon>Archelosauria</taxon>
        <taxon>Archosauria</taxon>
        <taxon>Dinosauria</taxon>
        <taxon>Saurischia</taxon>
        <taxon>Theropoda</taxon>
        <taxon>Coelurosauria</taxon>
        <taxon>Aves</taxon>
        <taxon>Neognathae</taxon>
        <taxon>Neoaves</taxon>
        <taxon>Charadriiformes</taxon>
        <taxon>Scolopacidae</taxon>
        <taxon>Calidris</taxon>
    </lineage>
</organism>
<evidence type="ECO:0000313" key="2">
    <source>
        <dbReference type="Proteomes" id="UP000694419"/>
    </source>
</evidence>
<accession>A0A8C3KK35</accession>
<proteinExistence type="predicted"/>
<protein>
    <submittedName>
        <fullName evidence="1">Uncharacterized protein</fullName>
    </submittedName>
</protein>
<reference evidence="1" key="2">
    <citation type="submission" date="2025-09" db="UniProtKB">
        <authorList>
            <consortium name="Ensembl"/>
        </authorList>
    </citation>
    <scope>IDENTIFICATION</scope>
</reference>
<keyword evidence="2" id="KW-1185">Reference proteome</keyword>
<dbReference type="Ensembl" id="ENSCPGT00000027536.1">
    <property type="protein sequence ID" value="ENSCPGP00000025201.1"/>
    <property type="gene ID" value="ENSCPGG00000017364.1"/>
</dbReference>
<name>A0A8C3KK35_9CHAR</name>
<reference evidence="1" key="1">
    <citation type="submission" date="2025-08" db="UniProtKB">
        <authorList>
            <consortium name="Ensembl"/>
        </authorList>
    </citation>
    <scope>IDENTIFICATION</scope>
</reference>
<dbReference type="Proteomes" id="UP000694419">
    <property type="component" value="Unplaced"/>
</dbReference>
<dbReference type="AlphaFoldDB" id="A0A8C3KK35"/>